<dbReference type="ExpressionAtlas" id="A0A2K3KRY1">
    <property type="expression patterns" value="baseline"/>
</dbReference>
<sequence>MAEKKRKERADTSRNRNTGKKKSKKDSGRKKTGPHLPSSLKKEIERLNPNPIDVDEIDSDVYEYEEELPEEESRKNKRYDPVAVNDDVNFSSDFEV</sequence>
<dbReference type="EMBL" id="ASHM01107365">
    <property type="protein sequence ID" value="PNX69048.1"/>
    <property type="molecule type" value="Genomic_DNA"/>
</dbReference>
<evidence type="ECO:0000313" key="3">
    <source>
        <dbReference type="Proteomes" id="UP000236291"/>
    </source>
</evidence>
<feature type="compositionally biased region" description="Basic and acidic residues" evidence="1">
    <location>
        <begin position="1"/>
        <end position="14"/>
    </location>
</feature>
<feature type="compositionally biased region" description="Basic and acidic residues" evidence="1">
    <location>
        <begin position="71"/>
        <end position="80"/>
    </location>
</feature>
<feature type="compositionally biased region" description="Acidic residues" evidence="1">
    <location>
        <begin position="53"/>
        <end position="70"/>
    </location>
</feature>
<dbReference type="STRING" id="57577.A0A2K3KRY1"/>
<reference evidence="2 3" key="2">
    <citation type="journal article" date="2017" name="Front. Plant Sci.">
        <title>Gene Classification and Mining of Molecular Markers Useful in Red Clover (Trifolium pratense) Breeding.</title>
        <authorList>
            <person name="Istvanek J."/>
            <person name="Dluhosova J."/>
            <person name="Dluhos P."/>
            <person name="Patkova L."/>
            <person name="Nedelnik J."/>
            <person name="Repkova J."/>
        </authorList>
    </citation>
    <scope>NUCLEOTIDE SEQUENCE [LARGE SCALE GENOMIC DNA]</scope>
    <source>
        <strain evidence="3">cv. Tatra</strain>
        <tissue evidence="2">Young leaves</tissue>
    </source>
</reference>
<feature type="compositionally biased region" description="Basic residues" evidence="1">
    <location>
        <begin position="17"/>
        <end position="33"/>
    </location>
</feature>
<evidence type="ECO:0000256" key="1">
    <source>
        <dbReference type="SAM" id="MobiDB-lite"/>
    </source>
</evidence>
<accession>A0A2K3KRY1</accession>
<comment type="caution">
    <text evidence="2">The sequence shown here is derived from an EMBL/GenBank/DDBJ whole genome shotgun (WGS) entry which is preliminary data.</text>
</comment>
<dbReference type="Proteomes" id="UP000236291">
    <property type="component" value="Unassembled WGS sequence"/>
</dbReference>
<feature type="region of interest" description="Disordered" evidence="1">
    <location>
        <begin position="1"/>
        <end position="96"/>
    </location>
</feature>
<gene>
    <name evidence="2" type="ORF">L195_g056503</name>
</gene>
<reference evidence="2 3" key="1">
    <citation type="journal article" date="2014" name="Am. J. Bot.">
        <title>Genome assembly and annotation for red clover (Trifolium pratense; Fabaceae).</title>
        <authorList>
            <person name="Istvanek J."/>
            <person name="Jaros M."/>
            <person name="Krenek A."/>
            <person name="Repkova J."/>
        </authorList>
    </citation>
    <scope>NUCLEOTIDE SEQUENCE [LARGE SCALE GENOMIC DNA]</scope>
    <source>
        <strain evidence="3">cv. Tatra</strain>
        <tissue evidence="2">Young leaves</tissue>
    </source>
</reference>
<organism evidence="2 3">
    <name type="scientific">Trifolium pratense</name>
    <name type="common">Red clover</name>
    <dbReference type="NCBI Taxonomy" id="57577"/>
    <lineage>
        <taxon>Eukaryota</taxon>
        <taxon>Viridiplantae</taxon>
        <taxon>Streptophyta</taxon>
        <taxon>Embryophyta</taxon>
        <taxon>Tracheophyta</taxon>
        <taxon>Spermatophyta</taxon>
        <taxon>Magnoliopsida</taxon>
        <taxon>eudicotyledons</taxon>
        <taxon>Gunneridae</taxon>
        <taxon>Pentapetalae</taxon>
        <taxon>rosids</taxon>
        <taxon>fabids</taxon>
        <taxon>Fabales</taxon>
        <taxon>Fabaceae</taxon>
        <taxon>Papilionoideae</taxon>
        <taxon>50 kb inversion clade</taxon>
        <taxon>NPAAA clade</taxon>
        <taxon>Hologalegina</taxon>
        <taxon>IRL clade</taxon>
        <taxon>Trifolieae</taxon>
        <taxon>Trifolium</taxon>
    </lineage>
</organism>
<proteinExistence type="predicted"/>
<protein>
    <submittedName>
        <fullName evidence="2">U3 small nucleolar RNA-associated protein</fullName>
    </submittedName>
</protein>
<feature type="non-terminal residue" evidence="2">
    <location>
        <position position="96"/>
    </location>
</feature>
<evidence type="ECO:0000313" key="2">
    <source>
        <dbReference type="EMBL" id="PNX69048.1"/>
    </source>
</evidence>
<dbReference type="AlphaFoldDB" id="A0A2K3KRY1"/>
<name>A0A2K3KRY1_TRIPR</name>